<gene>
    <name evidence="1" type="ORF">BCR36DRAFT_21676</name>
</gene>
<evidence type="ECO:0000313" key="2">
    <source>
        <dbReference type="Proteomes" id="UP000193719"/>
    </source>
</evidence>
<evidence type="ECO:0000313" key="1">
    <source>
        <dbReference type="EMBL" id="ORX53853.1"/>
    </source>
</evidence>
<comment type="caution">
    <text evidence="1">The sequence shown here is derived from an EMBL/GenBank/DDBJ whole genome shotgun (WGS) entry which is preliminary data.</text>
</comment>
<dbReference type="OrthoDB" id="10682719at2759"/>
<dbReference type="AlphaFoldDB" id="A0A1Y1VF40"/>
<reference evidence="1 2" key="1">
    <citation type="submission" date="2016-08" db="EMBL/GenBank/DDBJ databases">
        <title>Genomes of anaerobic fungi encode conserved fungal cellulosomes for biomass hydrolysis.</title>
        <authorList>
            <consortium name="DOE Joint Genome Institute"/>
            <person name="Haitjema C.H."/>
            <person name="Gilmore S.P."/>
            <person name="Henske J.K."/>
            <person name="Solomon K.V."/>
            <person name="De Groot R."/>
            <person name="Kuo A."/>
            <person name="Mondo S.J."/>
            <person name="Salamov A.A."/>
            <person name="Labutti K."/>
            <person name="Zhao Z."/>
            <person name="Chiniquy J."/>
            <person name="Barry K."/>
            <person name="Brewer H.M."/>
            <person name="Purvine S.O."/>
            <person name="Wright A.T."/>
            <person name="Boxma B."/>
            <person name="Van Alen T."/>
            <person name="Hackstein J.H."/>
            <person name="Baker S.E."/>
            <person name="Grigoriev I.V."/>
            <person name="O'Malley M.A."/>
        </authorList>
    </citation>
    <scope>NUCLEOTIDE SEQUENCE [LARGE SCALE GENOMIC DNA]</scope>
    <source>
        <strain evidence="2">finn</strain>
    </source>
</reference>
<dbReference type="Proteomes" id="UP000193719">
    <property type="component" value="Unassembled WGS sequence"/>
</dbReference>
<proteinExistence type="predicted"/>
<dbReference type="EMBL" id="MCFH01000012">
    <property type="protein sequence ID" value="ORX53853.1"/>
    <property type="molecule type" value="Genomic_DNA"/>
</dbReference>
<name>A0A1Y1VF40_9FUNG</name>
<accession>A0A1Y1VF40</accession>
<sequence length="421" mass="48324">MYNSINSLDGNNNSDYIAENLKNNISTDSEITRDDDNIQLKILNAFKAIMGENYYDGINNHLANNNNKCDYSYLVKHKKRSINSKDLTISLYTLNEEVGSANSLLKRQGNARYIKINKRNSVDRHTEKSISDINTKSEDEKVEDSFSLLVNSLKNIKTVSKDSKILPDDEYDENEPTFFYKNSDSMDDVFENIMDTFDELSGNFDILSSKSDMAKIINAQRYLKQYIDSEESQAFNNKEYNGEKMERINNLKSRYNMLHRRFSESDMSNDIKEKFNKSVKTANFVDLTNSKEKQAGKEIAVISSIKNMLGESGLTLETDGEYFKPFIDSSSISEGSTNYVEAIDKLSERLDKDENAYLLTLDTENLIKTANLLYSDILERNGNSGDYAVTKALNKLYKKLYNIASKKEYQNGKSFRTFEFK</sequence>
<protein>
    <submittedName>
        <fullName evidence="1">Uncharacterized protein</fullName>
    </submittedName>
</protein>
<keyword evidence="2" id="KW-1185">Reference proteome</keyword>
<reference evidence="1 2" key="2">
    <citation type="submission" date="2016-08" db="EMBL/GenBank/DDBJ databases">
        <title>Pervasive Adenine N6-methylation of Active Genes in Fungi.</title>
        <authorList>
            <consortium name="DOE Joint Genome Institute"/>
            <person name="Mondo S.J."/>
            <person name="Dannebaum R.O."/>
            <person name="Kuo R.C."/>
            <person name="Labutti K."/>
            <person name="Haridas S."/>
            <person name="Kuo A."/>
            <person name="Salamov A."/>
            <person name="Ahrendt S.R."/>
            <person name="Lipzen A."/>
            <person name="Sullivan W."/>
            <person name="Andreopoulos W.B."/>
            <person name="Clum A."/>
            <person name="Lindquist E."/>
            <person name="Daum C."/>
            <person name="Ramamoorthy G.K."/>
            <person name="Gryganskyi A."/>
            <person name="Culley D."/>
            <person name="Magnuson J.K."/>
            <person name="James T.Y."/>
            <person name="O'Malley M.A."/>
            <person name="Stajich J.E."/>
            <person name="Spatafora J.W."/>
            <person name="Visel A."/>
            <person name="Grigoriev I.V."/>
        </authorList>
    </citation>
    <scope>NUCLEOTIDE SEQUENCE [LARGE SCALE GENOMIC DNA]</scope>
    <source>
        <strain evidence="2">finn</strain>
    </source>
</reference>
<organism evidence="1 2">
    <name type="scientific">Piromyces finnis</name>
    <dbReference type="NCBI Taxonomy" id="1754191"/>
    <lineage>
        <taxon>Eukaryota</taxon>
        <taxon>Fungi</taxon>
        <taxon>Fungi incertae sedis</taxon>
        <taxon>Chytridiomycota</taxon>
        <taxon>Chytridiomycota incertae sedis</taxon>
        <taxon>Neocallimastigomycetes</taxon>
        <taxon>Neocallimastigales</taxon>
        <taxon>Neocallimastigaceae</taxon>
        <taxon>Piromyces</taxon>
    </lineage>
</organism>